<accession>A0AAN9FX06</accession>
<dbReference type="AlphaFoldDB" id="A0AAN9FX06"/>
<proteinExistence type="predicted"/>
<feature type="compositionally biased region" description="Polar residues" evidence="4">
    <location>
        <begin position="73"/>
        <end position="82"/>
    </location>
</feature>
<keyword evidence="8" id="KW-1185">Reference proteome</keyword>
<dbReference type="PROSITE" id="PS51132">
    <property type="entry name" value="OLF"/>
    <property type="match status" value="1"/>
</dbReference>
<sequence>MTCCYRDRMQSALLILALTTSVQTKKLKADHKETQISNDICEYDIDLKRNTLRAKCQGQPLGVNVYASNAQVMSPSPQQGADTGTDGRGGSSPGHSYNAWSGVPPTSFASESHLNITASLAAMRQGLGVHKSAISNISTLLSRGDNDLRSDLQALRGLAPNDAAVRESIIATMRNQYNFMRTAILAHNAELSQVLGLLDSLLTLTSNWLETAHQSQQKLLQEVAHINRTMLAMRTTFSNSIRRRHRKKGSSRKDHCPNAVSAIGGGKPLSVPWEQGVVMTDAAHASDRTWVMKVDEETDQLLQYDSHVDIQYGLVSRYFSLPFYCEGTGHVVYRNALFCHKAGTRTVAKYNLKKMAIAAEVELSSAGVANTYPYQFGLKSDIDLAVDEQGLWVIYSTEDSAGKIVISKLNPHSLVLEKTWLTSFPKKFVGNTFMVCGVLYATNSFKDTPTFVRYTYDTSSLQGAIHDAGHIIFNNAVMFNSSQQASSIMLDYNPKEHRLYSWSNAQIQTFPVYFKRKE</sequence>
<dbReference type="GO" id="GO:0005615">
    <property type="term" value="C:extracellular space"/>
    <property type="evidence" value="ECO:0007669"/>
    <property type="project" value="TreeGrafter"/>
</dbReference>
<keyword evidence="2" id="KW-0964">Secreted</keyword>
<evidence type="ECO:0000259" key="6">
    <source>
        <dbReference type="PROSITE" id="PS51132"/>
    </source>
</evidence>
<reference evidence="7 8" key="1">
    <citation type="submission" date="2024-02" db="EMBL/GenBank/DDBJ databases">
        <title>Chromosome-scale genome assembly of the rough periwinkle Littorina saxatilis.</title>
        <authorList>
            <person name="De Jode A."/>
            <person name="Faria R."/>
            <person name="Formenti G."/>
            <person name="Sims Y."/>
            <person name="Smith T.P."/>
            <person name="Tracey A."/>
            <person name="Wood J.M.D."/>
            <person name="Zagrodzka Z.B."/>
            <person name="Johannesson K."/>
            <person name="Butlin R.K."/>
            <person name="Leder E.H."/>
        </authorList>
    </citation>
    <scope>NUCLEOTIDE SEQUENCE [LARGE SCALE GENOMIC DNA]</scope>
    <source>
        <strain evidence="7">Snail1</strain>
        <tissue evidence="7">Muscle</tissue>
    </source>
</reference>
<dbReference type="EMBL" id="JBAMIC010004070">
    <property type="protein sequence ID" value="KAK7087947.1"/>
    <property type="molecule type" value="Genomic_DNA"/>
</dbReference>
<evidence type="ECO:0000313" key="7">
    <source>
        <dbReference type="EMBL" id="KAK7087947.1"/>
    </source>
</evidence>
<comment type="subcellular location">
    <subcellularLocation>
        <location evidence="1">Secreted</location>
    </subcellularLocation>
</comment>
<dbReference type="GO" id="GO:0007165">
    <property type="term" value="P:signal transduction"/>
    <property type="evidence" value="ECO:0007669"/>
    <property type="project" value="TreeGrafter"/>
</dbReference>
<dbReference type="Proteomes" id="UP001374579">
    <property type="component" value="Unassembled WGS sequence"/>
</dbReference>
<dbReference type="PANTHER" id="PTHR23192:SF87">
    <property type="entry name" value="AMASSIN-3"/>
    <property type="match status" value="1"/>
</dbReference>
<feature type="domain" description="Olfactomedin-like" evidence="6">
    <location>
        <begin position="255"/>
        <end position="516"/>
    </location>
</feature>
<evidence type="ECO:0000256" key="2">
    <source>
        <dbReference type="ARBA" id="ARBA00022525"/>
    </source>
</evidence>
<dbReference type="Pfam" id="PF02191">
    <property type="entry name" value="OLF"/>
    <property type="match status" value="1"/>
</dbReference>
<feature type="region of interest" description="Disordered" evidence="4">
    <location>
        <begin position="73"/>
        <end position="98"/>
    </location>
</feature>
<feature type="signal peptide" evidence="5">
    <location>
        <begin position="1"/>
        <end position="24"/>
    </location>
</feature>
<evidence type="ECO:0000313" key="8">
    <source>
        <dbReference type="Proteomes" id="UP001374579"/>
    </source>
</evidence>
<dbReference type="PANTHER" id="PTHR23192">
    <property type="entry name" value="OLFACTOMEDIN-RELATED"/>
    <property type="match status" value="1"/>
</dbReference>
<evidence type="ECO:0000256" key="4">
    <source>
        <dbReference type="SAM" id="MobiDB-lite"/>
    </source>
</evidence>
<dbReference type="InterPro" id="IPR050605">
    <property type="entry name" value="Olfactomedin-like_domain"/>
</dbReference>
<organism evidence="7 8">
    <name type="scientific">Littorina saxatilis</name>
    <dbReference type="NCBI Taxonomy" id="31220"/>
    <lineage>
        <taxon>Eukaryota</taxon>
        <taxon>Metazoa</taxon>
        <taxon>Spiralia</taxon>
        <taxon>Lophotrochozoa</taxon>
        <taxon>Mollusca</taxon>
        <taxon>Gastropoda</taxon>
        <taxon>Caenogastropoda</taxon>
        <taxon>Littorinimorpha</taxon>
        <taxon>Littorinoidea</taxon>
        <taxon>Littorinidae</taxon>
        <taxon>Littorina</taxon>
    </lineage>
</organism>
<comment type="caution">
    <text evidence="3">Lacks conserved residue(s) required for the propagation of feature annotation.</text>
</comment>
<comment type="caution">
    <text evidence="7">The sequence shown here is derived from an EMBL/GenBank/DDBJ whole genome shotgun (WGS) entry which is preliminary data.</text>
</comment>
<name>A0AAN9FX06_9CAEN</name>
<dbReference type="SMART" id="SM00284">
    <property type="entry name" value="OLF"/>
    <property type="match status" value="1"/>
</dbReference>
<evidence type="ECO:0000256" key="3">
    <source>
        <dbReference type="PROSITE-ProRule" id="PRU00446"/>
    </source>
</evidence>
<protein>
    <recommendedName>
        <fullName evidence="6">Olfactomedin-like domain-containing protein</fullName>
    </recommendedName>
</protein>
<evidence type="ECO:0000256" key="1">
    <source>
        <dbReference type="ARBA" id="ARBA00004613"/>
    </source>
</evidence>
<gene>
    <name evidence="7" type="ORF">V1264_021934</name>
</gene>
<evidence type="ECO:0000256" key="5">
    <source>
        <dbReference type="SAM" id="SignalP"/>
    </source>
</evidence>
<keyword evidence="5" id="KW-0732">Signal</keyword>
<dbReference type="InterPro" id="IPR003112">
    <property type="entry name" value="Olfac-like_dom"/>
</dbReference>
<feature type="chain" id="PRO_5042958420" description="Olfactomedin-like domain-containing protein" evidence="5">
    <location>
        <begin position="25"/>
        <end position="518"/>
    </location>
</feature>